<feature type="transmembrane region" description="Helical" evidence="1">
    <location>
        <begin position="87"/>
        <end position="110"/>
    </location>
</feature>
<accession>A0A6N2ZZI2</accession>
<feature type="transmembrane region" description="Helical" evidence="1">
    <location>
        <begin position="135"/>
        <end position="161"/>
    </location>
</feature>
<dbReference type="EMBL" id="CACRTU010000009">
    <property type="protein sequence ID" value="VYT81912.1"/>
    <property type="molecule type" value="Genomic_DNA"/>
</dbReference>
<feature type="transmembrane region" description="Helical" evidence="1">
    <location>
        <begin position="173"/>
        <end position="189"/>
    </location>
</feature>
<dbReference type="Pfam" id="PF19597">
    <property type="entry name" value="TrbL_4"/>
    <property type="match status" value="1"/>
</dbReference>
<proteinExistence type="predicted"/>
<gene>
    <name evidence="2" type="ORF">CBLFYP62_00820</name>
</gene>
<reference evidence="2" key="1">
    <citation type="submission" date="2019-11" db="EMBL/GenBank/DDBJ databases">
        <authorList>
            <person name="Feng L."/>
        </authorList>
    </citation>
    <scope>NUCLEOTIDE SEQUENCE</scope>
    <source>
        <strain evidence="2">CButyricumLFYP62</strain>
    </source>
</reference>
<keyword evidence="1" id="KW-1133">Transmembrane helix</keyword>
<organism evidence="2">
    <name type="scientific">Clostridium butyricum</name>
    <dbReference type="NCBI Taxonomy" id="1492"/>
    <lineage>
        <taxon>Bacteria</taxon>
        <taxon>Bacillati</taxon>
        <taxon>Bacillota</taxon>
        <taxon>Clostridia</taxon>
        <taxon>Eubacteriales</taxon>
        <taxon>Clostridiaceae</taxon>
        <taxon>Clostridium</taxon>
    </lineage>
</organism>
<evidence type="ECO:0000256" key="1">
    <source>
        <dbReference type="SAM" id="Phobius"/>
    </source>
</evidence>
<evidence type="ECO:0008006" key="3">
    <source>
        <dbReference type="Google" id="ProtNLM"/>
    </source>
</evidence>
<protein>
    <recommendedName>
        <fullName evidence="3">Conjugal transfer protein TrbL</fullName>
    </recommendedName>
</protein>
<keyword evidence="1" id="KW-0812">Transmembrane</keyword>
<dbReference type="InterPro" id="IPR046084">
    <property type="entry name" value="TrbL_4"/>
</dbReference>
<keyword evidence="1" id="KW-0472">Membrane</keyword>
<dbReference type="AlphaFoldDB" id="A0A6N2ZZI2"/>
<dbReference type="RefSeq" id="WP_156736248.1">
    <property type="nucleotide sequence ID" value="NZ_CACRTU010000009.1"/>
</dbReference>
<evidence type="ECO:0000313" key="2">
    <source>
        <dbReference type="EMBL" id="VYT81912.1"/>
    </source>
</evidence>
<feature type="transmembrane region" description="Helical" evidence="1">
    <location>
        <begin position="209"/>
        <end position="238"/>
    </location>
</feature>
<feature type="transmembrane region" description="Helical" evidence="1">
    <location>
        <begin position="50"/>
        <end position="67"/>
    </location>
</feature>
<name>A0A6N2ZZI2_CLOBU</name>
<sequence>MEYLLVLLIAGILSGCLAYVNSLLNDLVPIALHAERYMDTMLGTNGLTEVFNIFFGFGVSLIVLKFLKKGFDQYILWTEGDADADPILMLTGFFKALAIAVSFPTLYGWLGKIIEDLTDKLIQAVSKGMVTDFTAIINGISSAGLFTAIISLIFFICFFLLYLQFLMRGMEILILRVGLPVACVGLLDADNGVFRTYIQKFFQSTLAVLVQIVLAKVGVALMLNTHVFWGVAALMLAIKTPKFLQEFIIVSGGHGAGVMGNVYQSVRLVQMAKGAFKK</sequence>